<dbReference type="eggNOG" id="KOG3558">
    <property type="taxonomic scope" value="Eukaryota"/>
</dbReference>
<feature type="region of interest" description="Disordered" evidence="7">
    <location>
        <begin position="169"/>
        <end position="200"/>
    </location>
</feature>
<dbReference type="SMART" id="SM00353">
    <property type="entry name" value="HLH"/>
    <property type="match status" value="1"/>
</dbReference>
<dbReference type="PANTHER" id="PTHR23043:SF26">
    <property type="entry name" value="PROTEIN TRACHEALESS"/>
    <property type="match status" value="1"/>
</dbReference>
<evidence type="ECO:0000313" key="10">
    <source>
        <dbReference type="EMBL" id="EDS27695.1"/>
    </source>
</evidence>
<evidence type="ECO:0000256" key="6">
    <source>
        <dbReference type="ARBA" id="ARBA00023242"/>
    </source>
</evidence>
<dbReference type="SMART" id="SM00091">
    <property type="entry name" value="PAS"/>
    <property type="match status" value="2"/>
</dbReference>
<feature type="region of interest" description="Disordered" evidence="7">
    <location>
        <begin position="32"/>
        <end position="81"/>
    </location>
</feature>
<evidence type="ECO:0000256" key="2">
    <source>
        <dbReference type="ARBA" id="ARBA00022737"/>
    </source>
</evidence>
<dbReference type="GO" id="GO:0000977">
    <property type="term" value="F:RNA polymerase II transcription regulatory region sequence-specific DNA binding"/>
    <property type="evidence" value="ECO:0007669"/>
    <property type="project" value="TreeGrafter"/>
</dbReference>
<protein>
    <submittedName>
        <fullName evidence="10 11">Neuronal pas domain protein</fullName>
    </submittedName>
</protein>
<dbReference type="Pfam" id="PF23171">
    <property type="entry name" value="bHLH_HIF1A"/>
    <property type="match status" value="1"/>
</dbReference>
<dbReference type="PROSITE" id="PS50888">
    <property type="entry name" value="BHLH"/>
    <property type="match status" value="1"/>
</dbReference>
<dbReference type="InterPro" id="IPR001067">
    <property type="entry name" value="Nuc_translocat"/>
</dbReference>
<dbReference type="Gene3D" id="3.30.450.20">
    <property type="entry name" value="PAS domain"/>
    <property type="match status" value="2"/>
</dbReference>
<dbReference type="Pfam" id="PF14598">
    <property type="entry name" value="PAS_11"/>
    <property type="match status" value="1"/>
</dbReference>
<dbReference type="InterPro" id="IPR035965">
    <property type="entry name" value="PAS-like_dom_sf"/>
</dbReference>
<feature type="region of interest" description="Disordered" evidence="7">
    <location>
        <begin position="592"/>
        <end position="642"/>
    </location>
</feature>
<feature type="domain" description="BHLH" evidence="9">
    <location>
        <begin position="185"/>
        <end position="238"/>
    </location>
</feature>
<dbReference type="GO" id="GO:0005667">
    <property type="term" value="C:transcription regulator complex"/>
    <property type="evidence" value="ECO:0007669"/>
    <property type="project" value="InterPro"/>
</dbReference>
<dbReference type="InterPro" id="IPR011598">
    <property type="entry name" value="bHLH_dom"/>
</dbReference>
<feature type="compositionally biased region" description="Low complexity" evidence="7">
    <location>
        <begin position="39"/>
        <end position="59"/>
    </location>
</feature>
<dbReference type="AlphaFoldDB" id="B0WHE4"/>
<dbReference type="PROSITE" id="PS50112">
    <property type="entry name" value="PAS"/>
    <property type="match status" value="2"/>
</dbReference>
<dbReference type="Pfam" id="PF00989">
    <property type="entry name" value="PAS"/>
    <property type="match status" value="1"/>
</dbReference>
<keyword evidence="5" id="KW-0804">Transcription</keyword>
<dbReference type="GO" id="GO:0005634">
    <property type="term" value="C:nucleus"/>
    <property type="evidence" value="ECO:0007669"/>
    <property type="project" value="UniProtKB-SubCell"/>
</dbReference>
<evidence type="ECO:0000313" key="11">
    <source>
        <dbReference type="EnsemblMetazoa" id="CPIJ006379-PA"/>
    </source>
</evidence>
<keyword evidence="6" id="KW-0539">Nucleus</keyword>
<proteinExistence type="predicted"/>
<evidence type="ECO:0000259" key="9">
    <source>
        <dbReference type="PROSITE" id="PS50888"/>
    </source>
</evidence>
<dbReference type="Proteomes" id="UP000002320">
    <property type="component" value="Unassembled WGS sequence"/>
</dbReference>
<reference evidence="10" key="1">
    <citation type="submission" date="2007-03" db="EMBL/GenBank/DDBJ databases">
        <title>Annotation of Culex pipiens quinquefasciatus.</title>
        <authorList>
            <consortium name="The Broad Institute Genome Sequencing Platform"/>
            <person name="Atkinson P.W."/>
            <person name="Hemingway J."/>
            <person name="Christensen B.M."/>
            <person name="Higgs S."/>
            <person name="Kodira C."/>
            <person name="Hannick L."/>
            <person name="Megy K."/>
            <person name="O'Leary S."/>
            <person name="Pearson M."/>
            <person name="Haas B.J."/>
            <person name="Mauceli E."/>
            <person name="Wortman J.R."/>
            <person name="Lee N.H."/>
            <person name="Guigo R."/>
            <person name="Stanke M."/>
            <person name="Alvarado L."/>
            <person name="Amedeo P."/>
            <person name="Antoine C.H."/>
            <person name="Arensburger P."/>
            <person name="Bidwell S.L."/>
            <person name="Crawford M."/>
            <person name="Camaro F."/>
            <person name="Devon K."/>
            <person name="Engels R."/>
            <person name="Hammond M."/>
            <person name="Howarth C."/>
            <person name="Koehrsen M."/>
            <person name="Lawson D."/>
            <person name="Montgomery P."/>
            <person name="Nene V."/>
            <person name="Nusbaum C."/>
            <person name="Puiu D."/>
            <person name="Romero-Severson J."/>
            <person name="Severson D.W."/>
            <person name="Shumway M."/>
            <person name="Sisk P."/>
            <person name="Stolte C."/>
            <person name="Zeng Q."/>
            <person name="Eisenstadt E."/>
            <person name="Fraser-Liggett C."/>
            <person name="Strausberg R."/>
            <person name="Galagan J."/>
            <person name="Birren B."/>
            <person name="Collins F.H."/>
        </authorList>
    </citation>
    <scope>NUCLEOTIDE SEQUENCE [LARGE SCALE GENOMIC DNA]</scope>
    <source>
        <strain evidence="10">JHB</strain>
    </source>
</reference>
<dbReference type="FunFam" id="3.30.450.20:FF:000021">
    <property type="entry name" value="Neuronal PAS domain-containing protein 3"/>
    <property type="match status" value="1"/>
</dbReference>
<keyword evidence="4" id="KW-0238">DNA-binding</keyword>
<dbReference type="HOGENOM" id="CLU_009542_2_0_1"/>
<dbReference type="EnsemblMetazoa" id="CPIJ006379-RA">
    <property type="protein sequence ID" value="CPIJ006379-PA"/>
    <property type="gene ID" value="CPIJ006379"/>
</dbReference>
<dbReference type="SUPFAM" id="SSF55785">
    <property type="entry name" value="PYP-like sensor domain (PAS domain)"/>
    <property type="match status" value="2"/>
</dbReference>
<organism>
    <name type="scientific">Culex quinquefasciatus</name>
    <name type="common">Southern house mosquito</name>
    <name type="synonym">Culex pungens</name>
    <dbReference type="NCBI Taxonomy" id="7176"/>
    <lineage>
        <taxon>Eukaryota</taxon>
        <taxon>Metazoa</taxon>
        <taxon>Ecdysozoa</taxon>
        <taxon>Arthropoda</taxon>
        <taxon>Hexapoda</taxon>
        <taxon>Insecta</taxon>
        <taxon>Pterygota</taxon>
        <taxon>Neoptera</taxon>
        <taxon>Endopterygota</taxon>
        <taxon>Diptera</taxon>
        <taxon>Nematocera</taxon>
        <taxon>Culicoidea</taxon>
        <taxon>Culicidae</taxon>
        <taxon>Culicinae</taxon>
        <taxon>Culicini</taxon>
        <taxon>Culex</taxon>
        <taxon>Culex</taxon>
    </lineage>
</organism>
<dbReference type="STRING" id="7176.B0WHE4"/>
<dbReference type="GO" id="GO:0045944">
    <property type="term" value="P:positive regulation of transcription by RNA polymerase II"/>
    <property type="evidence" value="ECO:0007669"/>
    <property type="project" value="UniProtKB-ARBA"/>
</dbReference>
<dbReference type="GO" id="GO:0005737">
    <property type="term" value="C:cytoplasm"/>
    <property type="evidence" value="ECO:0007669"/>
    <property type="project" value="InterPro"/>
</dbReference>
<dbReference type="GO" id="GO:0000981">
    <property type="term" value="F:DNA-binding transcription factor activity, RNA polymerase II-specific"/>
    <property type="evidence" value="ECO:0007669"/>
    <property type="project" value="TreeGrafter"/>
</dbReference>
<keyword evidence="3" id="KW-0805">Transcription regulation</keyword>
<keyword evidence="12" id="KW-1185">Reference proteome</keyword>
<evidence type="ECO:0000256" key="3">
    <source>
        <dbReference type="ARBA" id="ARBA00023015"/>
    </source>
</evidence>
<feature type="compositionally biased region" description="Polar residues" evidence="7">
    <location>
        <begin position="621"/>
        <end position="636"/>
    </location>
</feature>
<dbReference type="VEuPathDB" id="VectorBase:CPIJ006379"/>
<dbReference type="InterPro" id="IPR036638">
    <property type="entry name" value="HLH_DNA-bd_sf"/>
</dbReference>
<dbReference type="InterPro" id="IPR013767">
    <property type="entry name" value="PAS_fold"/>
</dbReference>
<feature type="compositionally biased region" description="Basic and acidic residues" evidence="7">
    <location>
        <begin position="592"/>
        <end position="612"/>
    </location>
</feature>
<feature type="domain" description="PAS" evidence="8">
    <location>
        <begin position="441"/>
        <end position="487"/>
    </location>
</feature>
<dbReference type="CDD" id="cd00130">
    <property type="entry name" value="PAS"/>
    <property type="match status" value="2"/>
</dbReference>
<keyword evidence="2" id="KW-0677">Repeat</keyword>
<evidence type="ECO:0000256" key="7">
    <source>
        <dbReference type="SAM" id="MobiDB-lite"/>
    </source>
</evidence>
<evidence type="ECO:0000259" key="8">
    <source>
        <dbReference type="PROSITE" id="PS50112"/>
    </source>
</evidence>
<dbReference type="OrthoDB" id="6021714at2759"/>
<accession>B0WHE4</accession>
<evidence type="ECO:0000256" key="5">
    <source>
        <dbReference type="ARBA" id="ARBA00023163"/>
    </source>
</evidence>
<dbReference type="FunCoup" id="B0WHE4">
    <property type="interactions" value="220"/>
</dbReference>
<dbReference type="GO" id="GO:0046983">
    <property type="term" value="F:protein dimerization activity"/>
    <property type="evidence" value="ECO:0007669"/>
    <property type="project" value="InterPro"/>
</dbReference>
<dbReference type="InParanoid" id="B0WHE4"/>
<dbReference type="PANTHER" id="PTHR23043">
    <property type="entry name" value="HYPOXIA-INDUCIBLE FACTOR 1 ALPHA"/>
    <property type="match status" value="1"/>
</dbReference>
<gene>
    <name evidence="11" type="primary">6038309</name>
    <name evidence="10" type="ORF">CpipJ_CPIJ006379</name>
</gene>
<dbReference type="OMA" id="HCEARIT"/>
<dbReference type="PRINTS" id="PR00785">
    <property type="entry name" value="NCTRNSLOCATR"/>
</dbReference>
<name>B0WHE4_CULQU</name>
<feature type="compositionally biased region" description="Basic and acidic residues" evidence="7">
    <location>
        <begin position="181"/>
        <end position="200"/>
    </location>
</feature>
<dbReference type="FunFam" id="4.10.280.10:FF:000083">
    <property type="entry name" value="Neuronal PAS domain protein 1"/>
    <property type="match status" value="1"/>
</dbReference>
<dbReference type="EMBL" id="DS231935">
    <property type="protein sequence ID" value="EDS27695.1"/>
    <property type="molecule type" value="Genomic_DNA"/>
</dbReference>
<dbReference type="Gene3D" id="4.10.280.10">
    <property type="entry name" value="Helix-loop-helix DNA-binding domain"/>
    <property type="match status" value="1"/>
</dbReference>
<evidence type="ECO:0000313" key="12">
    <source>
        <dbReference type="Proteomes" id="UP000002320"/>
    </source>
</evidence>
<dbReference type="SUPFAM" id="SSF47459">
    <property type="entry name" value="HLH, helix-loop-helix DNA-binding domain"/>
    <property type="match status" value="1"/>
</dbReference>
<feature type="domain" description="PAS" evidence="8">
    <location>
        <begin position="266"/>
        <end position="323"/>
    </location>
</feature>
<comment type="subcellular location">
    <subcellularLocation>
        <location evidence="1">Nucleus</location>
    </subcellularLocation>
</comment>
<dbReference type="KEGG" id="cqu:CpipJ_CPIJ006379"/>
<dbReference type="VEuPathDB" id="VectorBase:CQUJHB005442"/>
<sequence>MAPSTIVEDLIRTEAVRSKGVPEADLSDIYILGGSESKNSPNNSNNPDQEAETASTSAKKTNKKRNHAETPSATGSRPWHCKRSRIDAARNLLEERLRLNKFLSKRRDRTTMFSFPALPVEYSNFHRSSQLVSNALAMSNTPPGYPSPWLVPGQDYSPLSYSAIQSHNSAAPINHPPVDPKQLEQRKEKSRDAARSRRGKENSEFYELAKMLPLEAAITGQLDKASIIRLTMSYLKLKEFSEQGVPTWSRESIRSNDIFENHIGTHILHLLDGFSLATSVDGRFLYISETVTNCLGLSQIELTGSSIFDYVHKDDHAELEHHLGIKKNPDYSDYVYPEHSTPSPTKDVKPEHLSESFQGDDRALCIRMKSTLTKRGCHFKSSGYRVILLLCRLRKRNADIDQRQSMIGSVGIGMELLPPALHEIKLESDMFTFRTGLDLAIVHCEARITSFLGYSAEELLGKSIYSLCHGQDIEKLRRSHRELIEKGQILTPFYRILHKTAGYFWIQTCYTMVCQSKSAADQTVVCVNYVISGPERDSPILDITQVPNLSAEDCDSGFRVKRSATSAAEVEINGEDHDLNGNQLCSKKPRIKAESPEHVSINEHHVQTEKKSSSGRKSSSNRASVIRMSNKTSSKKVLQESE</sequence>
<dbReference type="InterPro" id="IPR000014">
    <property type="entry name" value="PAS"/>
</dbReference>
<evidence type="ECO:0000256" key="1">
    <source>
        <dbReference type="ARBA" id="ARBA00004123"/>
    </source>
</evidence>
<reference evidence="11" key="2">
    <citation type="submission" date="2020-05" db="UniProtKB">
        <authorList>
            <consortium name="EnsemblMetazoa"/>
        </authorList>
    </citation>
    <scope>IDENTIFICATION</scope>
    <source>
        <strain evidence="11">JHB</strain>
    </source>
</reference>
<evidence type="ECO:0000256" key="4">
    <source>
        <dbReference type="ARBA" id="ARBA00023125"/>
    </source>
</evidence>